<dbReference type="Gene3D" id="1.10.4160.10">
    <property type="entry name" value="Hydantoin permease"/>
    <property type="match status" value="1"/>
</dbReference>
<dbReference type="RefSeq" id="XP_014173665.1">
    <property type="nucleotide sequence ID" value="XM_014318190.1"/>
</dbReference>
<dbReference type="PANTHER" id="PTHR30618:SF0">
    <property type="entry name" value="PURINE-URACIL PERMEASE NCS1"/>
    <property type="match status" value="1"/>
</dbReference>
<feature type="transmembrane region" description="Helical" evidence="6">
    <location>
        <begin position="497"/>
        <end position="518"/>
    </location>
</feature>
<feature type="transmembrane region" description="Helical" evidence="6">
    <location>
        <begin position="345"/>
        <end position="368"/>
    </location>
</feature>
<protein>
    <submittedName>
        <fullName evidence="7">Allantoin</fullName>
    </submittedName>
</protein>
<feature type="transmembrane region" description="Helical" evidence="6">
    <location>
        <begin position="416"/>
        <end position="435"/>
    </location>
</feature>
<evidence type="ECO:0000313" key="8">
    <source>
        <dbReference type="Proteomes" id="UP000007796"/>
    </source>
</evidence>
<evidence type="ECO:0000256" key="2">
    <source>
        <dbReference type="ARBA" id="ARBA00008974"/>
    </source>
</evidence>
<organism evidence="8">
    <name type="scientific">Grosmannia clavigera (strain kw1407 / UAMH 11150)</name>
    <name type="common">Blue stain fungus</name>
    <name type="synonym">Graphiocladiella clavigera</name>
    <dbReference type="NCBI Taxonomy" id="655863"/>
    <lineage>
        <taxon>Eukaryota</taxon>
        <taxon>Fungi</taxon>
        <taxon>Dikarya</taxon>
        <taxon>Ascomycota</taxon>
        <taxon>Pezizomycotina</taxon>
        <taxon>Sordariomycetes</taxon>
        <taxon>Sordariomycetidae</taxon>
        <taxon>Ophiostomatales</taxon>
        <taxon>Ophiostomataceae</taxon>
        <taxon>Leptographium</taxon>
    </lineage>
</organism>
<dbReference type="Proteomes" id="UP000007796">
    <property type="component" value="Unassembled WGS sequence"/>
</dbReference>
<keyword evidence="4 6" id="KW-1133">Transmembrane helix</keyword>
<dbReference type="HOGENOM" id="CLU_021555_2_1_1"/>
<feature type="transmembrane region" description="Helical" evidence="6">
    <location>
        <begin position="131"/>
        <end position="151"/>
    </location>
</feature>
<evidence type="ECO:0000256" key="1">
    <source>
        <dbReference type="ARBA" id="ARBA00004141"/>
    </source>
</evidence>
<dbReference type="AlphaFoldDB" id="F0XC17"/>
<evidence type="ECO:0000256" key="6">
    <source>
        <dbReference type="SAM" id="Phobius"/>
    </source>
</evidence>
<evidence type="ECO:0000256" key="4">
    <source>
        <dbReference type="ARBA" id="ARBA00022989"/>
    </source>
</evidence>
<keyword evidence="8" id="KW-1185">Reference proteome</keyword>
<dbReference type="EMBL" id="GL629765">
    <property type="protein sequence ID" value="EFX04183.1"/>
    <property type="molecule type" value="Genomic_DNA"/>
</dbReference>
<dbReference type="eggNOG" id="KOG2466">
    <property type="taxonomic scope" value="Eukaryota"/>
</dbReference>
<comment type="similarity">
    <text evidence="2">Belongs to the purine-cytosine permease (2.A.39) family.</text>
</comment>
<feature type="transmembrane region" description="Helical" evidence="6">
    <location>
        <begin position="215"/>
        <end position="234"/>
    </location>
</feature>
<feature type="transmembrane region" description="Helical" evidence="6">
    <location>
        <begin position="389"/>
        <end position="410"/>
    </location>
</feature>
<dbReference type="GO" id="GO:0015205">
    <property type="term" value="F:nucleobase transmembrane transporter activity"/>
    <property type="evidence" value="ECO:0007669"/>
    <property type="project" value="TreeGrafter"/>
</dbReference>
<sequence>MMALRLHERWAVVRQACSSWKAFKEFAEVKTTELEEHSHPGRDSRWSNEDLDPTPPSKRTWTWVNYVNFFVGLSFGNWTLGSTMTGIGLSWWEAIVIIFASQLISSLAMFFNSRCASAYHIGYPVVARSVFGMWGAFYVVAARAMLAILWYGIQLYSGASFLAIILRCIFGGGYTDIPNHIPASMGITSAGMLSFFLFWLIHLTVTPFRPYQLRAFFWIKVVVMMPAVFGLFIFCMANTKGNLSSIIPASYKGSRAWFIIYAINAGMGNTATLITNQPDIARWAKTKTSPMWSQLIVQPLAVTLSASLGILSTAAINNSWGLELWNPWDLLSAILDRYWKSSTRAAVFFSAVTWSVSILGTNIAANMIPFGSDCTMLFPKYMTIPRGQLLVECLAFAICPWKILASASVFTTFLSGYGLFMASVAAIMVCEYWLLTNGNVYVGNLYDPGKSNVHYYYNKGWNIQAYFAYIVGIALPFTGFVGTLGPNVSTTATRMGDLGWCLSFISSFIVYYVLCRIWPTENQKLIRQSGLKWEELSSDEIMAVDGTAMVEDGFGIHTENETVIYDTMDTKGARG</sequence>
<comment type="subcellular location">
    <subcellularLocation>
        <location evidence="1">Membrane</location>
        <topology evidence="1">Multi-pass membrane protein</topology>
    </subcellularLocation>
</comment>
<keyword evidence="5 6" id="KW-0472">Membrane</keyword>
<dbReference type="InParanoid" id="F0XC17"/>
<dbReference type="GeneID" id="25973954"/>
<dbReference type="PANTHER" id="PTHR30618">
    <property type="entry name" value="NCS1 FAMILY PURINE/PYRIMIDINE TRANSPORTER"/>
    <property type="match status" value="1"/>
</dbReference>
<feature type="transmembrane region" description="Helical" evidence="6">
    <location>
        <begin position="254"/>
        <end position="274"/>
    </location>
</feature>
<proteinExistence type="inferred from homology"/>
<feature type="transmembrane region" description="Helical" evidence="6">
    <location>
        <begin position="466"/>
        <end position="485"/>
    </location>
</feature>
<evidence type="ECO:0000313" key="7">
    <source>
        <dbReference type="EMBL" id="EFX04183.1"/>
    </source>
</evidence>
<name>F0XC17_GROCL</name>
<gene>
    <name evidence="7" type="ORF">CMQ_1111</name>
</gene>
<evidence type="ECO:0000256" key="3">
    <source>
        <dbReference type="ARBA" id="ARBA00022692"/>
    </source>
</evidence>
<dbReference type="Pfam" id="PF02133">
    <property type="entry name" value="Transp_cyt_pur"/>
    <property type="match status" value="1"/>
</dbReference>
<dbReference type="OrthoDB" id="2018619at2759"/>
<evidence type="ECO:0000256" key="5">
    <source>
        <dbReference type="ARBA" id="ARBA00023136"/>
    </source>
</evidence>
<keyword evidence="3 6" id="KW-0812">Transmembrane</keyword>
<dbReference type="GO" id="GO:0005886">
    <property type="term" value="C:plasma membrane"/>
    <property type="evidence" value="ECO:0007669"/>
    <property type="project" value="TreeGrafter"/>
</dbReference>
<accession>F0XC17</accession>
<dbReference type="InterPro" id="IPR001248">
    <property type="entry name" value="Pur-cyt_permease"/>
</dbReference>
<dbReference type="InterPro" id="IPR045225">
    <property type="entry name" value="Uracil/uridine/allantoin_perm"/>
</dbReference>
<feature type="transmembrane region" description="Helical" evidence="6">
    <location>
        <begin position="181"/>
        <end position="203"/>
    </location>
</feature>
<feature type="transmembrane region" description="Helical" evidence="6">
    <location>
        <begin position="92"/>
        <end position="111"/>
    </location>
</feature>
<reference evidence="7 8" key="1">
    <citation type="journal article" date="2011" name="Proc. Natl. Acad. Sci. U.S.A.">
        <title>Genome and transcriptome analyses of the mountain pine beetle-fungal symbiont Grosmannia clavigera, a lodgepole pine pathogen.</title>
        <authorList>
            <person name="DiGuistini S."/>
            <person name="Wang Y."/>
            <person name="Liao N.Y."/>
            <person name="Taylor G."/>
            <person name="Tanguay P."/>
            <person name="Feau N."/>
            <person name="Henrissat B."/>
            <person name="Chan S.K."/>
            <person name="Hesse-Orce U."/>
            <person name="Alamouti S.M."/>
            <person name="Tsui C.K.M."/>
            <person name="Docking R.T."/>
            <person name="Levasseur A."/>
            <person name="Haridas S."/>
            <person name="Robertson G."/>
            <person name="Birol I."/>
            <person name="Holt R.A."/>
            <person name="Marra M.A."/>
            <person name="Hamelin R.C."/>
            <person name="Hirst M."/>
            <person name="Jones S.J.M."/>
            <person name="Bohlmann J."/>
            <person name="Breuil C."/>
        </authorList>
    </citation>
    <scope>NUCLEOTIDE SEQUENCE [LARGE SCALE GENOMIC DNA]</scope>
    <source>
        <strain evidence="8">kw1407 / UAMH 11150</strain>
    </source>
</reference>
<feature type="transmembrane region" description="Helical" evidence="6">
    <location>
        <begin position="158"/>
        <end position="175"/>
    </location>
</feature>
<feature type="transmembrane region" description="Helical" evidence="6">
    <location>
        <begin position="63"/>
        <end position="80"/>
    </location>
</feature>